<evidence type="ECO:0000259" key="2">
    <source>
        <dbReference type="PROSITE" id="PS50937"/>
    </source>
</evidence>
<dbReference type="PANTHER" id="PTHR30204:SF93">
    <property type="entry name" value="HTH MERR-TYPE DOMAIN-CONTAINING PROTEIN"/>
    <property type="match status" value="1"/>
</dbReference>
<dbReference type="OrthoDB" id="6716891at2"/>
<evidence type="ECO:0000256" key="1">
    <source>
        <dbReference type="ARBA" id="ARBA00023125"/>
    </source>
</evidence>
<dbReference type="RefSeq" id="WP_123235363.1">
    <property type="nucleotide sequence ID" value="NZ_RJSG01000003.1"/>
</dbReference>
<sequence>MATPPINVRTVENVLETLKRGQRELARNPRGAVEAAVKQLLSLGPARAHPEAKTYRIDDLARVSGVTVRNIRAYQERDLLHPPRREGRVAIFDDSHLSRLKIITSMLERGYTTAHITEMLQAWEGGLDISDVLGLENALVPPRIEDPATMMTLAEVRDLAGDKEALLAYVDAGLVEIKGANVLVKRPDLLRAFAEMRGFGMPVEALVRLHTDVATRVDEISRDLVNEGVKQVGARLSSPTEPSSAELGEVVATMTRFRELAMSTVTATLAESMERTIEGLLADYLAQTVATGAEDVG</sequence>
<comment type="caution">
    <text evidence="3">The sequence shown here is derived from an EMBL/GenBank/DDBJ whole genome shotgun (WGS) entry which is preliminary data.</text>
</comment>
<dbReference type="GO" id="GO:0003700">
    <property type="term" value="F:DNA-binding transcription factor activity"/>
    <property type="evidence" value="ECO:0007669"/>
    <property type="project" value="InterPro"/>
</dbReference>
<dbReference type="InterPro" id="IPR000551">
    <property type="entry name" value="MerR-type_HTH_dom"/>
</dbReference>
<proteinExistence type="predicted"/>
<dbReference type="SMART" id="SM00422">
    <property type="entry name" value="HTH_MERR"/>
    <property type="match status" value="1"/>
</dbReference>
<keyword evidence="4" id="KW-1185">Reference proteome</keyword>
<dbReference type="SUPFAM" id="SSF46955">
    <property type="entry name" value="Putative DNA-binding domain"/>
    <property type="match status" value="1"/>
</dbReference>
<dbReference type="AlphaFoldDB" id="A0A3N0DQ51"/>
<dbReference type="Proteomes" id="UP000277094">
    <property type="component" value="Unassembled WGS sequence"/>
</dbReference>
<keyword evidence="1" id="KW-0238">DNA-binding</keyword>
<dbReference type="InterPro" id="IPR009061">
    <property type="entry name" value="DNA-bd_dom_put_sf"/>
</dbReference>
<name>A0A3N0DQ51_9ACTN</name>
<evidence type="ECO:0000313" key="3">
    <source>
        <dbReference type="EMBL" id="RNL77777.1"/>
    </source>
</evidence>
<dbReference type="GO" id="GO:0003677">
    <property type="term" value="F:DNA binding"/>
    <property type="evidence" value="ECO:0007669"/>
    <property type="project" value="UniProtKB-KW"/>
</dbReference>
<dbReference type="EMBL" id="RJSG01000003">
    <property type="protein sequence ID" value="RNL77777.1"/>
    <property type="molecule type" value="Genomic_DNA"/>
</dbReference>
<reference evidence="3 4" key="1">
    <citation type="submission" date="2018-11" db="EMBL/GenBank/DDBJ databases">
        <authorList>
            <person name="Li F."/>
        </authorList>
    </citation>
    <scope>NUCLEOTIDE SEQUENCE [LARGE SCALE GENOMIC DNA]</scope>
    <source>
        <strain evidence="3 4">KIS18-7</strain>
    </source>
</reference>
<dbReference type="PANTHER" id="PTHR30204">
    <property type="entry name" value="REDOX-CYCLING DRUG-SENSING TRANSCRIPTIONAL ACTIVATOR SOXR"/>
    <property type="match status" value="1"/>
</dbReference>
<dbReference type="Pfam" id="PF13411">
    <property type="entry name" value="MerR_1"/>
    <property type="match status" value="1"/>
</dbReference>
<evidence type="ECO:0000313" key="4">
    <source>
        <dbReference type="Proteomes" id="UP000277094"/>
    </source>
</evidence>
<dbReference type="PROSITE" id="PS50937">
    <property type="entry name" value="HTH_MERR_2"/>
    <property type="match status" value="1"/>
</dbReference>
<dbReference type="Gene3D" id="1.10.1660.10">
    <property type="match status" value="1"/>
</dbReference>
<organism evidence="3 4">
    <name type="scientific">Nocardioides marmorisolisilvae</name>
    <dbReference type="NCBI Taxonomy" id="1542737"/>
    <lineage>
        <taxon>Bacteria</taxon>
        <taxon>Bacillati</taxon>
        <taxon>Actinomycetota</taxon>
        <taxon>Actinomycetes</taxon>
        <taxon>Propionibacteriales</taxon>
        <taxon>Nocardioidaceae</taxon>
        <taxon>Nocardioides</taxon>
    </lineage>
</organism>
<protein>
    <submittedName>
        <fullName evidence="3">MerR family transcriptional regulator</fullName>
    </submittedName>
</protein>
<dbReference type="InterPro" id="IPR047057">
    <property type="entry name" value="MerR_fam"/>
</dbReference>
<accession>A0A3N0DQ51</accession>
<feature type="domain" description="HTH merR-type" evidence="2">
    <location>
        <begin position="54"/>
        <end position="122"/>
    </location>
</feature>
<gene>
    <name evidence="3" type="ORF">EFL95_17445</name>
</gene>
<dbReference type="PRINTS" id="PR00040">
    <property type="entry name" value="HTHMERR"/>
</dbReference>